<protein>
    <submittedName>
        <fullName evidence="2">Uncharacterized protein</fullName>
    </submittedName>
</protein>
<keyword evidence="3" id="KW-1185">Reference proteome</keyword>
<evidence type="ECO:0000313" key="2">
    <source>
        <dbReference type="EMBL" id="CAI6339825.1"/>
    </source>
</evidence>
<sequence length="215" mass="25044">MMLDCINRWLEHSEKRFDRQRMLQIYELPQDTKDFIRECCGGLYAEDFDNAWKKFEEIVSRQPSKVLKYHFPTITPRSPPRSDNATTTPGELPLEDTQRRSSSVSTARTSTPAAATTSRSKRAEATRTSAPLMDEYRQQWNTLFQPQTQLYSLFGKRNTSEEFSSEAAKRRRGTPRRSSKTSNERMDVDSEDDDPVRKPGRRDPKRKASDRRVNE</sequence>
<feature type="region of interest" description="Disordered" evidence="1">
    <location>
        <begin position="72"/>
        <end position="132"/>
    </location>
</feature>
<name>A0A9W4UPM8_9PLEO</name>
<feature type="compositionally biased region" description="Basic and acidic residues" evidence="1">
    <location>
        <begin position="206"/>
        <end position="215"/>
    </location>
</feature>
<organism evidence="2 3">
    <name type="scientific">Periconia digitata</name>
    <dbReference type="NCBI Taxonomy" id="1303443"/>
    <lineage>
        <taxon>Eukaryota</taxon>
        <taxon>Fungi</taxon>
        <taxon>Dikarya</taxon>
        <taxon>Ascomycota</taxon>
        <taxon>Pezizomycotina</taxon>
        <taxon>Dothideomycetes</taxon>
        <taxon>Pleosporomycetidae</taxon>
        <taxon>Pleosporales</taxon>
        <taxon>Massarineae</taxon>
        <taxon>Periconiaceae</taxon>
        <taxon>Periconia</taxon>
    </lineage>
</organism>
<feature type="region of interest" description="Disordered" evidence="1">
    <location>
        <begin position="155"/>
        <end position="215"/>
    </location>
</feature>
<dbReference type="AlphaFoldDB" id="A0A9W4UPM8"/>
<dbReference type="EMBL" id="CAOQHR010000009">
    <property type="protein sequence ID" value="CAI6339825.1"/>
    <property type="molecule type" value="Genomic_DNA"/>
</dbReference>
<feature type="compositionally biased region" description="Basic residues" evidence="1">
    <location>
        <begin position="169"/>
        <end position="179"/>
    </location>
</feature>
<evidence type="ECO:0000313" key="3">
    <source>
        <dbReference type="Proteomes" id="UP001152607"/>
    </source>
</evidence>
<evidence type="ECO:0000256" key="1">
    <source>
        <dbReference type="SAM" id="MobiDB-lite"/>
    </source>
</evidence>
<proteinExistence type="predicted"/>
<dbReference type="Proteomes" id="UP001152607">
    <property type="component" value="Unassembled WGS sequence"/>
</dbReference>
<feature type="compositionally biased region" description="Low complexity" evidence="1">
    <location>
        <begin position="100"/>
        <end position="118"/>
    </location>
</feature>
<comment type="caution">
    <text evidence="2">The sequence shown here is derived from an EMBL/GenBank/DDBJ whole genome shotgun (WGS) entry which is preliminary data.</text>
</comment>
<reference evidence="2" key="1">
    <citation type="submission" date="2023-01" db="EMBL/GenBank/DDBJ databases">
        <authorList>
            <person name="Van Ghelder C."/>
            <person name="Rancurel C."/>
        </authorList>
    </citation>
    <scope>NUCLEOTIDE SEQUENCE</scope>
    <source>
        <strain evidence="2">CNCM I-4278</strain>
    </source>
</reference>
<gene>
    <name evidence="2" type="ORF">PDIGIT_LOCUS12989</name>
</gene>
<accession>A0A9W4UPM8</accession>